<evidence type="ECO:0000313" key="1">
    <source>
        <dbReference type="EMBL" id="QDS91505.1"/>
    </source>
</evidence>
<protein>
    <submittedName>
        <fullName evidence="1">Uncharacterized protein</fullName>
    </submittedName>
</protein>
<keyword evidence="2" id="KW-1185">Reference proteome</keyword>
<dbReference type="RefSeq" id="WP_145349557.1">
    <property type="nucleotide sequence ID" value="NZ_CP036262.1"/>
</dbReference>
<reference evidence="1 2" key="1">
    <citation type="submission" date="2019-02" db="EMBL/GenBank/DDBJ databases">
        <title>Deep-cultivation of Planctomycetes and their phenomic and genomic characterization uncovers novel biology.</title>
        <authorList>
            <person name="Wiegand S."/>
            <person name="Jogler M."/>
            <person name="Boedeker C."/>
            <person name="Pinto D."/>
            <person name="Vollmers J."/>
            <person name="Rivas-Marin E."/>
            <person name="Kohn T."/>
            <person name="Peeters S.H."/>
            <person name="Heuer A."/>
            <person name="Rast P."/>
            <person name="Oberbeckmann S."/>
            <person name="Bunk B."/>
            <person name="Jeske O."/>
            <person name="Meyerdierks A."/>
            <person name="Storesund J.E."/>
            <person name="Kallscheuer N."/>
            <person name="Luecker S."/>
            <person name="Lage O.M."/>
            <person name="Pohl T."/>
            <person name="Merkel B.J."/>
            <person name="Hornburger P."/>
            <person name="Mueller R.-W."/>
            <person name="Bruemmer F."/>
            <person name="Labrenz M."/>
            <person name="Spormann A.M."/>
            <person name="Op den Camp H."/>
            <person name="Overmann J."/>
            <person name="Amann R."/>
            <person name="Jetten M.S.M."/>
            <person name="Mascher T."/>
            <person name="Medema M.H."/>
            <person name="Devos D.P."/>
            <person name="Kaster A.-K."/>
            <person name="Ovreas L."/>
            <person name="Rohde M."/>
            <person name="Galperin M.Y."/>
            <person name="Jogler C."/>
        </authorList>
    </citation>
    <scope>NUCLEOTIDE SEQUENCE [LARGE SCALE GENOMIC DNA]</scope>
    <source>
        <strain evidence="1 2">FF011L</strain>
    </source>
</reference>
<evidence type="ECO:0000313" key="2">
    <source>
        <dbReference type="Proteomes" id="UP000320672"/>
    </source>
</evidence>
<gene>
    <name evidence="1" type="ORF">FF011L_02350</name>
</gene>
<accession>A0A517M9E3</accession>
<proteinExistence type="predicted"/>
<sequence length="59" mass="6617">MSLEKAAKSRPLELALTAANEERRQRVREASTLVSPQLIVGNTSVKTKVQRIPNYLTHD</sequence>
<dbReference type="EMBL" id="CP036262">
    <property type="protein sequence ID" value="QDS91505.1"/>
    <property type="molecule type" value="Genomic_DNA"/>
</dbReference>
<dbReference type="KEGG" id="rml:FF011L_02350"/>
<dbReference type="Proteomes" id="UP000320672">
    <property type="component" value="Chromosome"/>
</dbReference>
<name>A0A517M9E3_9BACT</name>
<organism evidence="1 2">
    <name type="scientific">Roseimaritima multifibrata</name>
    <dbReference type="NCBI Taxonomy" id="1930274"/>
    <lineage>
        <taxon>Bacteria</taxon>
        <taxon>Pseudomonadati</taxon>
        <taxon>Planctomycetota</taxon>
        <taxon>Planctomycetia</taxon>
        <taxon>Pirellulales</taxon>
        <taxon>Pirellulaceae</taxon>
        <taxon>Roseimaritima</taxon>
    </lineage>
</organism>
<dbReference type="AlphaFoldDB" id="A0A517M9E3"/>